<protein>
    <submittedName>
        <fullName evidence="1">Uncharacterized protein</fullName>
    </submittedName>
</protein>
<proteinExistence type="predicted"/>
<dbReference type="PANTHER" id="PTHR47026:SF2">
    <property type="entry name" value="FLAGELLAR ASSOCIATED PROTEIN"/>
    <property type="match status" value="1"/>
</dbReference>
<dbReference type="AlphaFoldDB" id="A0A6G0XAG4"/>
<comment type="caution">
    <text evidence="1">The sequence shown here is derived from an EMBL/GenBank/DDBJ whole genome shotgun (WGS) entry which is preliminary data.</text>
</comment>
<evidence type="ECO:0000313" key="2">
    <source>
        <dbReference type="Proteomes" id="UP000481153"/>
    </source>
</evidence>
<accession>A0A6G0XAG4</accession>
<dbReference type="PANTHER" id="PTHR47026">
    <property type="entry name" value="PIGMENTOSA GTPASE REGULATOR-LIKE PROTEIN, PUTATIVE-RELATED"/>
    <property type="match status" value="1"/>
</dbReference>
<dbReference type="Proteomes" id="UP000481153">
    <property type="component" value="Unassembled WGS sequence"/>
</dbReference>
<keyword evidence="2" id="KW-1185">Reference proteome</keyword>
<organism evidence="1 2">
    <name type="scientific">Aphanomyces euteiches</name>
    <dbReference type="NCBI Taxonomy" id="100861"/>
    <lineage>
        <taxon>Eukaryota</taxon>
        <taxon>Sar</taxon>
        <taxon>Stramenopiles</taxon>
        <taxon>Oomycota</taxon>
        <taxon>Saprolegniomycetes</taxon>
        <taxon>Saprolegniales</taxon>
        <taxon>Verrucalvaceae</taxon>
        <taxon>Aphanomyces</taxon>
    </lineage>
</organism>
<dbReference type="VEuPathDB" id="FungiDB:AeMF1_021141"/>
<name>A0A6G0XAG4_9STRA</name>
<dbReference type="EMBL" id="VJMJ01000085">
    <property type="protein sequence ID" value="KAF0737077.1"/>
    <property type="molecule type" value="Genomic_DNA"/>
</dbReference>
<evidence type="ECO:0000313" key="1">
    <source>
        <dbReference type="EMBL" id="KAF0737077.1"/>
    </source>
</evidence>
<reference evidence="1 2" key="1">
    <citation type="submission" date="2019-07" db="EMBL/GenBank/DDBJ databases">
        <title>Genomics analysis of Aphanomyces spp. identifies a new class of oomycete effector associated with host adaptation.</title>
        <authorList>
            <person name="Gaulin E."/>
        </authorList>
    </citation>
    <scope>NUCLEOTIDE SEQUENCE [LARGE SCALE GENOMIC DNA]</scope>
    <source>
        <strain evidence="1 2">ATCC 201684</strain>
    </source>
</reference>
<gene>
    <name evidence="1" type="ORF">Ae201684_006881</name>
</gene>
<sequence>MQELHMENKTIATRCLTNVQNMPRNMDAFLGLDQLHDLGVKIAVMQLSKEDEQFCDDLRFAIAQLEPDALDKKSTLEIKCLADVYSIFGYGKDDIVDKRDQIVMFTKIRTEMMGMLHHMTTKGKYANAIVLRDRLRLIRKEFIQLQQTYEKRRQSEESDQFMDAVALVRAQHDVKWSGKQASVVDKCAWRRADLAKTHAVQTRQLEDYLESIHEPLVKFSKTLLELKTSERNLSKLQLYEQAKNVYTRADAMEKQERAKNTQEFLQYKQKLRDDLRAKQAVEVKQLEETLTDKQYATLRTKEWDTKRETQRVKNLKRDMQHAHVLDLHKPAEFTTHPLVAPRKHLHDTSSSYGGQHFLGNVRGERLQVQSLCALHDAEDEVPSGSIVYS</sequence>